<comment type="subcellular location">
    <subcellularLocation>
        <location evidence="1">Membrane</location>
        <topology evidence="1">Multi-pass membrane protein</topology>
    </subcellularLocation>
</comment>
<evidence type="ECO:0000256" key="1">
    <source>
        <dbReference type="ARBA" id="ARBA00004141"/>
    </source>
</evidence>
<reference evidence="10" key="1">
    <citation type="journal article" date="2017" name="Nature">
        <title>The genome of Chenopodium quinoa.</title>
        <authorList>
            <person name="Jarvis D.E."/>
            <person name="Ho Y.S."/>
            <person name="Lightfoot D.J."/>
            <person name="Schmoeckel S.M."/>
            <person name="Li B."/>
            <person name="Borm T.J.A."/>
            <person name="Ohyanagi H."/>
            <person name="Mineta K."/>
            <person name="Michell C.T."/>
            <person name="Saber N."/>
            <person name="Kharbatia N.M."/>
            <person name="Rupper R.R."/>
            <person name="Sharp A.R."/>
            <person name="Dally N."/>
            <person name="Boughton B.A."/>
            <person name="Woo Y.H."/>
            <person name="Gao G."/>
            <person name="Schijlen E.G.W.M."/>
            <person name="Guo X."/>
            <person name="Momin A.A."/>
            <person name="Negrao S."/>
            <person name="Al-Babili S."/>
            <person name="Gehring C."/>
            <person name="Roessner U."/>
            <person name="Jung C."/>
            <person name="Murphy K."/>
            <person name="Arold S.T."/>
            <person name="Gojobori T."/>
            <person name="van der Linden C.G."/>
            <person name="van Loo E.N."/>
            <person name="Jellen E.N."/>
            <person name="Maughan P.J."/>
            <person name="Tester M."/>
        </authorList>
    </citation>
    <scope>NUCLEOTIDE SEQUENCE [LARGE SCALE GENOMIC DNA]</scope>
    <source>
        <strain evidence="10">cv. PI 614886</strain>
    </source>
</reference>
<proteinExistence type="inferred from homology"/>
<protein>
    <recommendedName>
        <fullName evidence="12">MLO-like protein 1</fullName>
    </recommendedName>
</protein>
<evidence type="ECO:0000256" key="6">
    <source>
        <dbReference type="ARBA" id="ARBA00023136"/>
    </source>
</evidence>
<keyword evidence="6 9" id="KW-0472">Membrane</keyword>
<evidence type="ECO:0000256" key="9">
    <source>
        <dbReference type="SAM" id="Phobius"/>
    </source>
</evidence>
<organism evidence="10 11">
    <name type="scientific">Chenopodium quinoa</name>
    <name type="common">Quinoa</name>
    <dbReference type="NCBI Taxonomy" id="63459"/>
    <lineage>
        <taxon>Eukaryota</taxon>
        <taxon>Viridiplantae</taxon>
        <taxon>Streptophyta</taxon>
        <taxon>Embryophyta</taxon>
        <taxon>Tracheophyta</taxon>
        <taxon>Spermatophyta</taxon>
        <taxon>Magnoliopsida</taxon>
        <taxon>eudicotyledons</taxon>
        <taxon>Gunneridae</taxon>
        <taxon>Pentapetalae</taxon>
        <taxon>Caryophyllales</taxon>
        <taxon>Chenopodiaceae</taxon>
        <taxon>Chenopodioideae</taxon>
        <taxon>Atripliceae</taxon>
        <taxon>Chenopodium</taxon>
    </lineage>
</organism>
<evidence type="ECO:0000256" key="2">
    <source>
        <dbReference type="ARBA" id="ARBA00006574"/>
    </source>
</evidence>
<dbReference type="Pfam" id="PF03094">
    <property type="entry name" value="Mlo"/>
    <property type="match status" value="2"/>
</dbReference>
<evidence type="ECO:0000313" key="11">
    <source>
        <dbReference type="Proteomes" id="UP000596660"/>
    </source>
</evidence>
<evidence type="ECO:0000256" key="4">
    <source>
        <dbReference type="ARBA" id="ARBA00022821"/>
    </source>
</evidence>
<dbReference type="EnsemblPlants" id="AUR62033668-RA">
    <property type="protein sequence ID" value="AUR62033668-RA:cds"/>
    <property type="gene ID" value="AUR62033668"/>
</dbReference>
<reference evidence="10" key="2">
    <citation type="submission" date="2021-03" db="UniProtKB">
        <authorList>
            <consortium name="EnsemblPlants"/>
        </authorList>
    </citation>
    <scope>IDENTIFICATION</scope>
</reference>
<keyword evidence="5 9" id="KW-1133">Transmembrane helix</keyword>
<dbReference type="AlphaFoldDB" id="A0A803MQW7"/>
<evidence type="ECO:0000256" key="8">
    <source>
        <dbReference type="SAM" id="MobiDB-lite"/>
    </source>
</evidence>
<dbReference type="GO" id="GO:0016020">
    <property type="term" value="C:membrane"/>
    <property type="evidence" value="ECO:0007669"/>
    <property type="project" value="UniProtKB-SubCell"/>
</dbReference>
<feature type="region of interest" description="Disordered" evidence="8">
    <location>
        <begin position="227"/>
        <end position="266"/>
    </location>
</feature>
<dbReference type="PANTHER" id="PTHR31942:SF74">
    <property type="entry name" value="MLO-LIKE PROTEIN 15"/>
    <property type="match status" value="1"/>
</dbReference>
<evidence type="ECO:0000313" key="10">
    <source>
        <dbReference type="EnsemblPlants" id="AUR62033668-RA:cds"/>
    </source>
</evidence>
<evidence type="ECO:0000256" key="3">
    <source>
        <dbReference type="ARBA" id="ARBA00022692"/>
    </source>
</evidence>
<dbReference type="Gramene" id="AUR62033668-RA">
    <property type="protein sequence ID" value="AUR62033668-RA:cds"/>
    <property type="gene ID" value="AUR62033668"/>
</dbReference>
<feature type="transmembrane region" description="Helical" evidence="9">
    <location>
        <begin position="124"/>
        <end position="145"/>
    </location>
</feature>
<comment type="similarity">
    <text evidence="2">Belongs to the MLO family.</text>
</comment>
<sequence length="266" mass="29124">MAGGGGGLPYESTPSWVIGIVVLVIVGISWVIDNILCYLGKAKLILLGFVSLLLAVFQDDIANKCISDHLTEKWIPCRDDKSTSKATSHLQISNGGRHLLAAEDISSCPSGKVSFVSIGVLHELHILIFILAIVHVACCTLTVLLGEVKISFFKHLAGILTKADYAAMRLGFTLLVPLDIRRYFLYTQCGRVVIQTICSYSTLPLYAIVTQMRNSYNKEAMKRLSIESSNRVTEGSSPERSDTIVSVEMENQLEGQGSIQTVEETE</sequence>
<dbReference type="GO" id="GO:0006952">
    <property type="term" value="P:defense response"/>
    <property type="evidence" value="ECO:0007669"/>
    <property type="project" value="UniProtKB-KW"/>
</dbReference>
<feature type="transmembrane region" description="Helical" evidence="9">
    <location>
        <begin position="44"/>
        <end position="62"/>
    </location>
</feature>
<dbReference type="PANTHER" id="PTHR31942">
    <property type="entry name" value="MLO-LIKE PROTEIN 1"/>
    <property type="match status" value="1"/>
</dbReference>
<keyword evidence="3 9" id="KW-0812">Transmembrane</keyword>
<feature type="compositionally biased region" description="Polar residues" evidence="8">
    <location>
        <begin position="227"/>
        <end position="236"/>
    </location>
</feature>
<accession>A0A803MQW7</accession>
<keyword evidence="7" id="KW-0568">Pathogenesis-related protein</keyword>
<evidence type="ECO:0000256" key="7">
    <source>
        <dbReference type="ARBA" id="ARBA00023265"/>
    </source>
</evidence>
<name>A0A803MQW7_CHEQI</name>
<dbReference type="InterPro" id="IPR004326">
    <property type="entry name" value="Mlo"/>
</dbReference>
<feature type="transmembrane region" description="Helical" evidence="9">
    <location>
        <begin position="15"/>
        <end position="32"/>
    </location>
</feature>
<keyword evidence="4" id="KW-0611">Plant defense</keyword>
<feature type="compositionally biased region" description="Polar residues" evidence="8">
    <location>
        <begin position="253"/>
        <end position="266"/>
    </location>
</feature>
<evidence type="ECO:0000256" key="5">
    <source>
        <dbReference type="ARBA" id="ARBA00022989"/>
    </source>
</evidence>
<keyword evidence="11" id="KW-1185">Reference proteome</keyword>
<dbReference type="Proteomes" id="UP000596660">
    <property type="component" value="Unplaced"/>
</dbReference>
<evidence type="ECO:0008006" key="12">
    <source>
        <dbReference type="Google" id="ProtNLM"/>
    </source>
</evidence>